<feature type="modified residue" description="4-aspartylphosphate" evidence="4">
    <location>
        <position position="54"/>
    </location>
</feature>
<organism evidence="7 8">
    <name type="scientific">Solirubrobacter pauli</name>
    <dbReference type="NCBI Taxonomy" id="166793"/>
    <lineage>
        <taxon>Bacteria</taxon>
        <taxon>Bacillati</taxon>
        <taxon>Actinomycetota</taxon>
        <taxon>Thermoleophilia</taxon>
        <taxon>Solirubrobacterales</taxon>
        <taxon>Solirubrobacteraceae</taxon>
        <taxon>Solirubrobacter</taxon>
    </lineage>
</organism>
<dbReference type="Gene3D" id="3.40.50.2300">
    <property type="match status" value="1"/>
</dbReference>
<evidence type="ECO:0000256" key="1">
    <source>
        <dbReference type="ARBA" id="ARBA00022679"/>
    </source>
</evidence>
<dbReference type="Pfam" id="PF00072">
    <property type="entry name" value="Response_reg"/>
    <property type="match status" value="1"/>
</dbReference>
<accession>A0A660L096</accession>
<dbReference type="InterPro" id="IPR036457">
    <property type="entry name" value="PPM-type-like_dom_sf"/>
</dbReference>
<dbReference type="InterPro" id="IPR003018">
    <property type="entry name" value="GAF"/>
</dbReference>
<keyword evidence="8" id="KW-1185">Reference proteome</keyword>
<dbReference type="InterPro" id="IPR001789">
    <property type="entry name" value="Sig_transdc_resp-reg_receiver"/>
</dbReference>
<dbReference type="Proteomes" id="UP000278962">
    <property type="component" value="Unassembled WGS sequence"/>
</dbReference>
<dbReference type="PROSITE" id="PS50110">
    <property type="entry name" value="RESPONSE_REGULATORY"/>
    <property type="match status" value="1"/>
</dbReference>
<evidence type="ECO:0000313" key="8">
    <source>
        <dbReference type="Proteomes" id="UP000278962"/>
    </source>
</evidence>
<gene>
    <name evidence="7" type="ORF">C8N24_4780</name>
</gene>
<sequence>MTDAAATVLVVDDSPENRYAIRRYLRGDFDVWEAETGTEGLELALRDPDLILLDVHLPDINGFDVCRRLKQDERTRHIPVLQRSQSHVDDAARVYGLESGADAYLTEPVDPSVLVATARALLRVRQAEDRLRLLNDVGVALATALTRAQVVRVVTETLRGQLGARDGTIYLFDETHRHLLLAHTTLEPVDPRMVRLPYAADTPISQVARTGEAMFGDEATLEAAYPDLVEAYRGNGGGSWAAVPLVAYGTRLGALGVSFPGEAALPDAQRSLLLALAGQCAQALERAGLYEHQHHIATTLQDGLLPRELPEIPGAELAARYNAGARAMDVGGDFYDVIPRGDGWVMVIGDVCGRGAEAAALTGLARHTIRAQAQHLEHPSEIMLALHDAIVAEVGTESARFVTAGCVVFGADGTVRAAFAGHPPGLIARRAGGVEEVPVTGPLLGLLDSPKITDAEARLEPGDALVLYTDGVIEARRGQELFGEERLSALLETVGPRGLSADAIADAIHEATVQHAGSTEDDLAILVLRRV</sequence>
<evidence type="ECO:0000259" key="6">
    <source>
        <dbReference type="PROSITE" id="PS51746"/>
    </source>
</evidence>
<dbReference type="SMART" id="SM00331">
    <property type="entry name" value="PP2C_SIG"/>
    <property type="match status" value="1"/>
</dbReference>
<dbReference type="SMART" id="SM00065">
    <property type="entry name" value="GAF"/>
    <property type="match status" value="1"/>
</dbReference>
<dbReference type="GO" id="GO:0000160">
    <property type="term" value="P:phosphorelay signal transduction system"/>
    <property type="evidence" value="ECO:0007669"/>
    <property type="project" value="InterPro"/>
</dbReference>
<keyword evidence="1" id="KW-0808">Transferase</keyword>
<dbReference type="InterPro" id="IPR011006">
    <property type="entry name" value="CheY-like_superfamily"/>
</dbReference>
<dbReference type="SMART" id="SM00448">
    <property type="entry name" value="REC"/>
    <property type="match status" value="1"/>
</dbReference>
<name>A0A660L096_9ACTN</name>
<comment type="caution">
    <text evidence="7">The sequence shown here is derived from an EMBL/GenBank/DDBJ whole genome shotgun (WGS) entry which is preliminary data.</text>
</comment>
<dbReference type="PANTHER" id="PTHR43156:SF2">
    <property type="entry name" value="STAGE II SPORULATION PROTEIN E"/>
    <property type="match status" value="1"/>
</dbReference>
<protein>
    <submittedName>
        <fullName evidence="7">GAF domain-containing protein</fullName>
    </submittedName>
</protein>
<evidence type="ECO:0000313" key="7">
    <source>
        <dbReference type="EMBL" id="RKQ86765.1"/>
    </source>
</evidence>
<dbReference type="Pfam" id="PF07228">
    <property type="entry name" value="SpoIIE"/>
    <property type="match status" value="1"/>
</dbReference>
<evidence type="ECO:0000256" key="4">
    <source>
        <dbReference type="PROSITE-ProRule" id="PRU00169"/>
    </source>
</evidence>
<evidence type="ECO:0000259" key="5">
    <source>
        <dbReference type="PROSITE" id="PS50110"/>
    </source>
</evidence>
<dbReference type="InterPro" id="IPR029016">
    <property type="entry name" value="GAF-like_dom_sf"/>
</dbReference>
<dbReference type="PANTHER" id="PTHR43156">
    <property type="entry name" value="STAGE II SPORULATION PROTEIN E-RELATED"/>
    <property type="match status" value="1"/>
</dbReference>
<evidence type="ECO:0000256" key="2">
    <source>
        <dbReference type="ARBA" id="ARBA00022777"/>
    </source>
</evidence>
<dbReference type="EMBL" id="RBIL01000002">
    <property type="protein sequence ID" value="RKQ86765.1"/>
    <property type="molecule type" value="Genomic_DNA"/>
</dbReference>
<dbReference type="OrthoDB" id="118142at2"/>
<dbReference type="AlphaFoldDB" id="A0A660L096"/>
<feature type="domain" description="Response regulatory" evidence="5">
    <location>
        <begin position="7"/>
        <end position="122"/>
    </location>
</feature>
<dbReference type="SUPFAM" id="SSF52172">
    <property type="entry name" value="CheY-like"/>
    <property type="match status" value="1"/>
</dbReference>
<reference evidence="7 8" key="1">
    <citation type="submission" date="2018-10" db="EMBL/GenBank/DDBJ databases">
        <title>Genomic Encyclopedia of Archaeal and Bacterial Type Strains, Phase II (KMG-II): from individual species to whole genera.</title>
        <authorList>
            <person name="Goeker M."/>
        </authorList>
    </citation>
    <scope>NUCLEOTIDE SEQUENCE [LARGE SCALE GENOMIC DNA]</scope>
    <source>
        <strain evidence="7 8">DSM 14954</strain>
    </source>
</reference>
<dbReference type="GO" id="GO:0016791">
    <property type="term" value="F:phosphatase activity"/>
    <property type="evidence" value="ECO:0007669"/>
    <property type="project" value="TreeGrafter"/>
</dbReference>
<keyword evidence="3" id="KW-0378">Hydrolase</keyword>
<dbReference type="SUPFAM" id="SSF81606">
    <property type="entry name" value="PP2C-like"/>
    <property type="match status" value="1"/>
</dbReference>
<dbReference type="InterPro" id="IPR001932">
    <property type="entry name" value="PPM-type_phosphatase-like_dom"/>
</dbReference>
<dbReference type="GO" id="GO:0016301">
    <property type="term" value="F:kinase activity"/>
    <property type="evidence" value="ECO:0007669"/>
    <property type="project" value="UniProtKB-KW"/>
</dbReference>
<dbReference type="InterPro" id="IPR052016">
    <property type="entry name" value="Bact_Sigma-Reg"/>
</dbReference>
<keyword evidence="4" id="KW-0597">Phosphoprotein</keyword>
<dbReference type="Gene3D" id="3.60.40.10">
    <property type="entry name" value="PPM-type phosphatase domain"/>
    <property type="match status" value="1"/>
</dbReference>
<dbReference type="RefSeq" id="WP_121254769.1">
    <property type="nucleotide sequence ID" value="NZ_RBIL01000002.1"/>
</dbReference>
<keyword evidence="2" id="KW-0418">Kinase</keyword>
<feature type="domain" description="PPM-type phosphatase" evidence="6">
    <location>
        <begin position="316"/>
        <end position="530"/>
    </location>
</feature>
<dbReference type="SUPFAM" id="SSF55781">
    <property type="entry name" value="GAF domain-like"/>
    <property type="match status" value="1"/>
</dbReference>
<dbReference type="Gene3D" id="3.30.450.40">
    <property type="match status" value="1"/>
</dbReference>
<dbReference type="PROSITE" id="PS51746">
    <property type="entry name" value="PPM_2"/>
    <property type="match status" value="1"/>
</dbReference>
<dbReference type="Pfam" id="PF13185">
    <property type="entry name" value="GAF_2"/>
    <property type="match status" value="1"/>
</dbReference>
<evidence type="ECO:0000256" key="3">
    <source>
        <dbReference type="ARBA" id="ARBA00022801"/>
    </source>
</evidence>
<proteinExistence type="predicted"/>